<dbReference type="EMBL" id="CAICTM010000010">
    <property type="protein sequence ID" value="CAB9496846.1"/>
    <property type="molecule type" value="Genomic_DNA"/>
</dbReference>
<evidence type="ECO:0000256" key="7">
    <source>
        <dbReference type="SAM" id="Phobius"/>
    </source>
</evidence>
<keyword evidence="4 7" id="KW-1133">Transmembrane helix</keyword>
<proteinExistence type="predicted"/>
<evidence type="ECO:0000256" key="2">
    <source>
        <dbReference type="ARBA" id="ARBA00022448"/>
    </source>
</evidence>
<feature type="transmembrane region" description="Helical" evidence="7">
    <location>
        <begin position="59"/>
        <end position="79"/>
    </location>
</feature>
<feature type="transmembrane region" description="Helical" evidence="7">
    <location>
        <begin position="150"/>
        <end position="168"/>
    </location>
</feature>
<keyword evidence="9" id="KW-1185">Reference proteome</keyword>
<feature type="transmembrane region" description="Helical" evidence="7">
    <location>
        <begin position="224"/>
        <end position="243"/>
    </location>
</feature>
<dbReference type="GO" id="GO:0000139">
    <property type="term" value="C:Golgi membrane"/>
    <property type="evidence" value="ECO:0007669"/>
    <property type="project" value="TreeGrafter"/>
</dbReference>
<evidence type="ECO:0000256" key="1">
    <source>
        <dbReference type="ARBA" id="ARBA00004141"/>
    </source>
</evidence>
<feature type="transmembrane region" description="Helical" evidence="7">
    <location>
        <begin position="180"/>
        <end position="203"/>
    </location>
</feature>
<evidence type="ECO:0000313" key="8">
    <source>
        <dbReference type="EMBL" id="CAB9496846.1"/>
    </source>
</evidence>
<dbReference type="PANTHER" id="PTHR10778">
    <property type="entry name" value="SOLUTE CARRIER FAMILY 35 MEMBER B"/>
    <property type="match status" value="1"/>
</dbReference>
<keyword evidence="5 7" id="KW-0472">Membrane</keyword>
<feature type="transmembrane region" description="Helical" evidence="7">
    <location>
        <begin position="309"/>
        <end position="329"/>
    </location>
</feature>
<dbReference type="InterPro" id="IPR013657">
    <property type="entry name" value="SCL35B1-4/HUT1"/>
</dbReference>
<feature type="transmembrane region" description="Helical" evidence="7">
    <location>
        <begin position="255"/>
        <end position="274"/>
    </location>
</feature>
<feature type="transmembrane region" description="Helical" evidence="7">
    <location>
        <begin position="283"/>
        <end position="303"/>
    </location>
</feature>
<evidence type="ECO:0000256" key="6">
    <source>
        <dbReference type="SAM" id="MobiDB-lite"/>
    </source>
</evidence>
<feature type="compositionally biased region" description="Basic and acidic residues" evidence="6">
    <location>
        <begin position="348"/>
        <end position="362"/>
    </location>
</feature>
<dbReference type="GO" id="GO:0005789">
    <property type="term" value="C:endoplasmic reticulum membrane"/>
    <property type="evidence" value="ECO:0007669"/>
    <property type="project" value="TreeGrafter"/>
</dbReference>
<dbReference type="OrthoDB" id="46927at2759"/>
<feature type="transmembrane region" description="Helical" evidence="7">
    <location>
        <begin position="29"/>
        <end position="47"/>
    </location>
</feature>
<protein>
    <submittedName>
        <fullName evidence="8">Adenosine 3'-phospho 5'-phosphosulfate transporter 2</fullName>
    </submittedName>
</protein>
<feature type="region of interest" description="Disordered" evidence="6">
    <location>
        <begin position="340"/>
        <end position="362"/>
    </location>
</feature>
<evidence type="ECO:0000256" key="4">
    <source>
        <dbReference type="ARBA" id="ARBA00022989"/>
    </source>
</evidence>
<comment type="subcellular location">
    <subcellularLocation>
        <location evidence="1">Membrane</location>
        <topology evidence="1">Multi-pass membrane protein</topology>
    </subcellularLocation>
</comment>
<evidence type="ECO:0000256" key="3">
    <source>
        <dbReference type="ARBA" id="ARBA00022692"/>
    </source>
</evidence>
<keyword evidence="3 7" id="KW-0812">Transmembrane</keyword>
<dbReference type="Proteomes" id="UP001153069">
    <property type="component" value="Unassembled WGS sequence"/>
</dbReference>
<comment type="caution">
    <text evidence="8">The sequence shown here is derived from an EMBL/GenBank/DDBJ whole genome shotgun (WGS) entry which is preliminary data.</text>
</comment>
<keyword evidence="2" id="KW-0813">Transport</keyword>
<feature type="transmembrane region" description="Helical" evidence="7">
    <location>
        <begin position="99"/>
        <end position="119"/>
    </location>
</feature>
<sequence length="362" mass="38843">MKAEGEEPEQDTSSSTSTMAMTLSPQVQTYVYMVVFFLAMIGHEVALEAASDSFSQLDALASAVTCFQMSFCVFLPLILSKGEDLEHFPKTKPEILPYVRLSLFVFGATGLSTQAVRYVTYPTKVVFKSAKLIPTMAVATVWQGHKYSKLEYLAAFLLCAGAAGYSYGSGNNHNDNDNDTAFSAGAAWGIALLISSIICDAVVPNYQKLILNQGVAATQLMINTNAVGTLAVLAYMLLTGQLFAIIATCNAHPKLILYLTGVGIGLSTAVWAYTKLIQATSSVVAVAVSTLRKVATIFLSYIIFPKPLLTIHIYAGCLVLLGMVLSSVAKERATAAKHPHGNIINAQHNDKPETTNGEKHEA</sequence>
<reference evidence="8" key="1">
    <citation type="submission" date="2020-06" db="EMBL/GenBank/DDBJ databases">
        <authorList>
            <consortium name="Plant Systems Biology data submission"/>
        </authorList>
    </citation>
    <scope>NUCLEOTIDE SEQUENCE</scope>
    <source>
        <strain evidence="8">D6</strain>
    </source>
</reference>
<organism evidence="8 9">
    <name type="scientific">Seminavis robusta</name>
    <dbReference type="NCBI Taxonomy" id="568900"/>
    <lineage>
        <taxon>Eukaryota</taxon>
        <taxon>Sar</taxon>
        <taxon>Stramenopiles</taxon>
        <taxon>Ochrophyta</taxon>
        <taxon>Bacillariophyta</taxon>
        <taxon>Bacillariophyceae</taxon>
        <taxon>Bacillariophycidae</taxon>
        <taxon>Naviculales</taxon>
        <taxon>Naviculaceae</taxon>
        <taxon>Seminavis</taxon>
    </lineage>
</organism>
<name>A0A9N8D9U2_9STRA</name>
<evidence type="ECO:0000313" key="9">
    <source>
        <dbReference type="Proteomes" id="UP001153069"/>
    </source>
</evidence>
<evidence type="ECO:0000256" key="5">
    <source>
        <dbReference type="ARBA" id="ARBA00023136"/>
    </source>
</evidence>
<accession>A0A9N8D9U2</accession>
<dbReference type="AlphaFoldDB" id="A0A9N8D9U2"/>
<dbReference type="GO" id="GO:0046964">
    <property type="term" value="F:3'-phosphoadenosine 5'-phosphosulfate transmembrane transporter activity"/>
    <property type="evidence" value="ECO:0007669"/>
    <property type="project" value="TreeGrafter"/>
</dbReference>
<dbReference type="Pfam" id="PF08449">
    <property type="entry name" value="UAA"/>
    <property type="match status" value="1"/>
</dbReference>
<gene>
    <name evidence="8" type="ORF">SEMRO_10_G008090.1</name>
</gene>
<dbReference type="PANTHER" id="PTHR10778:SF8">
    <property type="entry name" value="ADENOSINE 3'-PHOSPHO 5'-PHOSPHOSULFATE TRANSPORTER 2"/>
    <property type="match status" value="1"/>
</dbReference>